<name>A0ABW4FE84_9PSEU</name>
<reference evidence="2" key="1">
    <citation type="journal article" date="2019" name="Int. J. Syst. Evol. Microbiol.">
        <title>The Global Catalogue of Microorganisms (GCM) 10K type strain sequencing project: providing services to taxonomists for standard genome sequencing and annotation.</title>
        <authorList>
            <consortium name="The Broad Institute Genomics Platform"/>
            <consortium name="The Broad Institute Genome Sequencing Center for Infectious Disease"/>
            <person name="Wu L."/>
            <person name="Ma J."/>
        </authorList>
    </citation>
    <scope>NUCLEOTIDE SEQUENCE [LARGE SCALE GENOMIC DNA]</scope>
    <source>
        <strain evidence="2">JCM 12165</strain>
    </source>
</reference>
<evidence type="ECO:0000313" key="2">
    <source>
        <dbReference type="Proteomes" id="UP001597145"/>
    </source>
</evidence>
<keyword evidence="2" id="KW-1185">Reference proteome</keyword>
<comment type="caution">
    <text evidence="1">The sequence shown here is derived from an EMBL/GenBank/DDBJ whole genome shotgun (WGS) entry which is preliminary data.</text>
</comment>
<protein>
    <submittedName>
        <fullName evidence="1">Uncharacterized protein</fullName>
    </submittedName>
</protein>
<dbReference type="Proteomes" id="UP001597145">
    <property type="component" value="Unassembled WGS sequence"/>
</dbReference>
<organism evidence="1 2">
    <name type="scientific">Pseudonocardia aurantiaca</name>
    <dbReference type="NCBI Taxonomy" id="75290"/>
    <lineage>
        <taxon>Bacteria</taxon>
        <taxon>Bacillati</taxon>
        <taxon>Actinomycetota</taxon>
        <taxon>Actinomycetes</taxon>
        <taxon>Pseudonocardiales</taxon>
        <taxon>Pseudonocardiaceae</taxon>
        <taxon>Pseudonocardia</taxon>
    </lineage>
</organism>
<gene>
    <name evidence="1" type="ORF">ACFSCY_05955</name>
</gene>
<proteinExistence type="predicted"/>
<evidence type="ECO:0000313" key="1">
    <source>
        <dbReference type="EMBL" id="MFD1528978.1"/>
    </source>
</evidence>
<dbReference type="EMBL" id="JBHUCP010000004">
    <property type="protein sequence ID" value="MFD1528978.1"/>
    <property type="molecule type" value="Genomic_DNA"/>
</dbReference>
<dbReference type="RefSeq" id="WP_343974674.1">
    <property type="nucleotide sequence ID" value="NZ_BAAAJG010000008.1"/>
</dbReference>
<accession>A0ABW4FE84</accession>
<sequence length="46" mass="4556">MRAVTGVAPEGVEALVAIAYDAGEDAVGLCLVCGLSARDPVRGALV</sequence>